<accession>A0A6A7AMQ4</accession>
<protein>
    <submittedName>
        <fullName evidence="1">Uncharacterized protein</fullName>
    </submittedName>
</protein>
<proteinExistence type="predicted"/>
<evidence type="ECO:0000313" key="2">
    <source>
        <dbReference type="Proteomes" id="UP000799424"/>
    </source>
</evidence>
<dbReference type="EMBL" id="MU006216">
    <property type="protein sequence ID" value="KAF2833897.1"/>
    <property type="molecule type" value="Genomic_DNA"/>
</dbReference>
<name>A0A6A7AMQ4_9PLEO</name>
<keyword evidence="2" id="KW-1185">Reference proteome</keyword>
<evidence type="ECO:0000313" key="1">
    <source>
        <dbReference type="EMBL" id="KAF2833897.1"/>
    </source>
</evidence>
<dbReference type="AlphaFoldDB" id="A0A6A7AMQ4"/>
<organism evidence="1 2">
    <name type="scientific">Ophiobolus disseminans</name>
    <dbReference type="NCBI Taxonomy" id="1469910"/>
    <lineage>
        <taxon>Eukaryota</taxon>
        <taxon>Fungi</taxon>
        <taxon>Dikarya</taxon>
        <taxon>Ascomycota</taxon>
        <taxon>Pezizomycotina</taxon>
        <taxon>Dothideomycetes</taxon>
        <taxon>Pleosporomycetidae</taxon>
        <taxon>Pleosporales</taxon>
        <taxon>Pleosporineae</taxon>
        <taxon>Phaeosphaeriaceae</taxon>
        <taxon>Ophiobolus</taxon>
    </lineage>
</organism>
<dbReference type="Proteomes" id="UP000799424">
    <property type="component" value="Unassembled WGS sequence"/>
</dbReference>
<reference evidence="1" key="1">
    <citation type="journal article" date="2020" name="Stud. Mycol.">
        <title>101 Dothideomycetes genomes: a test case for predicting lifestyles and emergence of pathogens.</title>
        <authorList>
            <person name="Haridas S."/>
            <person name="Albert R."/>
            <person name="Binder M."/>
            <person name="Bloem J."/>
            <person name="Labutti K."/>
            <person name="Salamov A."/>
            <person name="Andreopoulos B."/>
            <person name="Baker S."/>
            <person name="Barry K."/>
            <person name="Bills G."/>
            <person name="Bluhm B."/>
            <person name="Cannon C."/>
            <person name="Castanera R."/>
            <person name="Culley D."/>
            <person name="Daum C."/>
            <person name="Ezra D."/>
            <person name="Gonzalez J."/>
            <person name="Henrissat B."/>
            <person name="Kuo A."/>
            <person name="Liang C."/>
            <person name="Lipzen A."/>
            <person name="Lutzoni F."/>
            <person name="Magnuson J."/>
            <person name="Mondo S."/>
            <person name="Nolan M."/>
            <person name="Ohm R."/>
            <person name="Pangilinan J."/>
            <person name="Park H.-J."/>
            <person name="Ramirez L."/>
            <person name="Alfaro M."/>
            <person name="Sun H."/>
            <person name="Tritt A."/>
            <person name="Yoshinaga Y."/>
            <person name="Zwiers L.-H."/>
            <person name="Turgeon B."/>
            <person name="Goodwin S."/>
            <person name="Spatafora J."/>
            <person name="Crous P."/>
            <person name="Grigoriev I."/>
        </authorList>
    </citation>
    <scope>NUCLEOTIDE SEQUENCE</scope>
    <source>
        <strain evidence="1">CBS 113818</strain>
    </source>
</reference>
<sequence length="151" mass="17370">MTSSGNESFVCRSQQPPGLGIPSRPYHWPFYELHGRRTRDAPLHTTSSYLYVRHPLAANSLTSSQRSQAFTFRHSTSSPAIRFRKDATTYTPEPYLNRTSAWPTESWTFWLCWSNRFGDDARLANFNKLLRRWLSASARSHTEVDSYCGGC</sequence>
<gene>
    <name evidence="1" type="ORF">CC86DRAFT_16443</name>
</gene>